<protein>
    <submittedName>
        <fullName evidence="2">Hypothetical_protein</fullName>
    </submittedName>
</protein>
<reference evidence="1" key="1">
    <citation type="submission" date="2023-06" db="EMBL/GenBank/DDBJ databases">
        <authorList>
            <person name="Kurt Z."/>
        </authorList>
    </citation>
    <scope>NUCLEOTIDE SEQUENCE</scope>
</reference>
<accession>A0AA86QVR3</accession>
<organism evidence="1">
    <name type="scientific">Hexamita inflata</name>
    <dbReference type="NCBI Taxonomy" id="28002"/>
    <lineage>
        <taxon>Eukaryota</taxon>
        <taxon>Metamonada</taxon>
        <taxon>Diplomonadida</taxon>
        <taxon>Hexamitidae</taxon>
        <taxon>Hexamitinae</taxon>
        <taxon>Hexamita</taxon>
    </lineage>
</organism>
<evidence type="ECO:0000313" key="1">
    <source>
        <dbReference type="EMBL" id="CAI9966929.1"/>
    </source>
</evidence>
<evidence type="ECO:0000313" key="3">
    <source>
        <dbReference type="Proteomes" id="UP001642409"/>
    </source>
</evidence>
<reference evidence="2 3" key="2">
    <citation type="submission" date="2024-07" db="EMBL/GenBank/DDBJ databases">
        <authorList>
            <person name="Akdeniz Z."/>
        </authorList>
    </citation>
    <scope>NUCLEOTIDE SEQUENCE [LARGE SCALE GENOMIC DNA]</scope>
</reference>
<dbReference type="Proteomes" id="UP001642409">
    <property type="component" value="Unassembled WGS sequence"/>
</dbReference>
<keyword evidence="3" id="KW-1185">Reference proteome</keyword>
<gene>
    <name evidence="2" type="ORF">HINF_LOCUS29901</name>
    <name evidence="1" type="ORF">HINF_LOCUS54574</name>
</gene>
<dbReference type="AlphaFoldDB" id="A0AA86QVR3"/>
<name>A0AA86QVR3_9EUKA</name>
<comment type="caution">
    <text evidence="1">The sequence shown here is derived from an EMBL/GenBank/DDBJ whole genome shotgun (WGS) entry which is preliminary data.</text>
</comment>
<evidence type="ECO:0000313" key="2">
    <source>
        <dbReference type="EMBL" id="CAL6025027.1"/>
    </source>
</evidence>
<dbReference type="EMBL" id="CAXDID020000097">
    <property type="protein sequence ID" value="CAL6025027.1"/>
    <property type="molecule type" value="Genomic_DNA"/>
</dbReference>
<dbReference type="EMBL" id="CATOUU010001010">
    <property type="protein sequence ID" value="CAI9966929.1"/>
    <property type="molecule type" value="Genomic_DNA"/>
</dbReference>
<sequence length="145" mass="16305">MQFEINIIAAHLNSSWLQFGRLKRQDSDSFTQASGGQRAVLASISLMEFWRLETALVTPEITDSGQLERALCLDFAWNSPDAFAGVSRSGNSEDMLLTVQLSDFGISSGYALIMNVLKQQNLEAINCQYKLSNFHYQLQIMQTLF</sequence>
<proteinExistence type="predicted"/>